<keyword evidence="1" id="KW-1133">Transmembrane helix</keyword>
<accession>E6UKC8</accession>
<feature type="transmembrane region" description="Helical" evidence="1">
    <location>
        <begin position="47"/>
        <end position="66"/>
    </location>
</feature>
<keyword evidence="1" id="KW-0812">Transmembrane</keyword>
<dbReference type="PANTHER" id="PTHR37810:SF5">
    <property type="entry name" value="IMMUNITY PROTEIN SDPI"/>
    <property type="match status" value="1"/>
</dbReference>
<evidence type="ECO:0000259" key="2">
    <source>
        <dbReference type="Pfam" id="PF07853"/>
    </source>
</evidence>
<keyword evidence="3" id="KW-0614">Plasmid</keyword>
<dbReference type="KEGG" id="ral:Rumal_3686"/>
<evidence type="ECO:0000313" key="4">
    <source>
        <dbReference type="Proteomes" id="UP000006919"/>
    </source>
</evidence>
<dbReference type="PANTHER" id="PTHR37810">
    <property type="entry name" value="IMMUNITY PROTEIN SDPI"/>
    <property type="match status" value="1"/>
</dbReference>
<feature type="domain" description="DUF1648" evidence="2">
    <location>
        <begin position="8"/>
        <end position="54"/>
    </location>
</feature>
<dbReference type="InterPro" id="IPR026272">
    <property type="entry name" value="SdpI"/>
</dbReference>
<dbReference type="AlphaFoldDB" id="E6UKC8"/>
<dbReference type="InterPro" id="IPR012867">
    <property type="entry name" value="DUF1648"/>
</dbReference>
<dbReference type="HOGENOM" id="CLU_093038_2_0_9"/>
<dbReference type="EMBL" id="CP002405">
    <property type="protein sequence ID" value="ADU24124.1"/>
    <property type="molecule type" value="Genomic_DNA"/>
</dbReference>
<protein>
    <recommendedName>
        <fullName evidence="2">DUF1648 domain-containing protein</fullName>
    </recommendedName>
</protein>
<proteinExistence type="predicted"/>
<dbReference type="Pfam" id="PF13630">
    <property type="entry name" value="SdpI"/>
    <property type="match status" value="1"/>
</dbReference>
<geneLocation type="plasmid" evidence="3 4">
    <name>pRUMAL02</name>
</geneLocation>
<dbReference type="GO" id="GO:0009636">
    <property type="term" value="P:response to toxic substance"/>
    <property type="evidence" value="ECO:0007669"/>
    <property type="project" value="TreeGrafter"/>
</dbReference>
<dbReference type="RefSeq" id="WP_013483669.1">
    <property type="nucleotide sequence ID" value="NC_014825.1"/>
</dbReference>
<dbReference type="PIRSF" id="PIRSF038959">
    <property type="entry name" value="SdpI"/>
    <property type="match status" value="1"/>
</dbReference>
<feature type="transmembrane region" description="Helical" evidence="1">
    <location>
        <begin position="128"/>
        <end position="145"/>
    </location>
</feature>
<dbReference type="InterPro" id="IPR025962">
    <property type="entry name" value="SdpI/YhfL"/>
</dbReference>
<reference evidence="4" key="1">
    <citation type="journal article" date="2011" name="J. Bacteriol.">
        <title>Complete genome of the cellulolytic ruminal bacterium Ruminococcus albus 7.</title>
        <authorList>
            <person name="Suen G."/>
            <person name="Stevenson D.M."/>
            <person name="Bruce D.C."/>
            <person name="Chertkov O."/>
            <person name="Copeland A."/>
            <person name="Cheng J.F."/>
            <person name="Detter C."/>
            <person name="Detter J.C."/>
            <person name="Goodwin L.A."/>
            <person name="Han C.S."/>
            <person name="Hauser L.J."/>
            <person name="Ivanova N.N."/>
            <person name="Kyrpides N.C."/>
            <person name="Land M.L."/>
            <person name="Lapidus A."/>
            <person name="Lucas S."/>
            <person name="Ovchinnikova G."/>
            <person name="Pitluck S."/>
            <person name="Tapia R."/>
            <person name="Woyke T."/>
            <person name="Boyum J."/>
            <person name="Mead D."/>
            <person name="Weimer P.J."/>
        </authorList>
    </citation>
    <scope>NUCLEOTIDE SEQUENCE [LARGE SCALE GENOMIC DNA]</scope>
    <source>
        <strain evidence="4">ATCC 27210 / DSM 20455 / JCM 14654 / NCDO 2250 / 7</strain>
        <plasmid evidence="4">pRUMAL02</plasmid>
    </source>
</reference>
<sequence precursor="true">MKKLTWGIALFPLMATTAAVNFLPEKVPIHYNAAGEADSWGSRNFCFIYPIIILFLAAIFEFVSIRMDTASYEDDAAKQRSKQNAKVLRKMMPWIVGVMGVVQIVMLVKMCADSNAGISNMQIDDMRIYAFIFGLIFIPIGNSISKTRRNGLIGFRLSWTLYNDVTWQKSNFFGGVCLMLVGVCTMISTAFVSGMAAILLMLAYLTAALVVMMVYAKRVYDNERKKESSQN</sequence>
<organism evidence="3 4">
    <name type="scientific">Ruminococcus albus (strain ATCC 27210 / DSM 20455 / JCM 14654 / NCDO 2250 / 7)</name>
    <dbReference type="NCBI Taxonomy" id="697329"/>
    <lineage>
        <taxon>Bacteria</taxon>
        <taxon>Bacillati</taxon>
        <taxon>Bacillota</taxon>
        <taxon>Clostridia</taxon>
        <taxon>Eubacteriales</taxon>
        <taxon>Oscillospiraceae</taxon>
        <taxon>Ruminococcus</taxon>
    </lineage>
</organism>
<dbReference type="Pfam" id="PF07853">
    <property type="entry name" value="DUF1648"/>
    <property type="match status" value="1"/>
</dbReference>
<evidence type="ECO:0000256" key="1">
    <source>
        <dbReference type="SAM" id="Phobius"/>
    </source>
</evidence>
<gene>
    <name evidence="3" type="ordered locus">Rumal_3686</name>
</gene>
<feature type="transmembrane region" description="Helical" evidence="1">
    <location>
        <begin position="87"/>
        <end position="108"/>
    </location>
</feature>
<keyword evidence="1" id="KW-0472">Membrane</keyword>
<feature type="transmembrane region" description="Helical" evidence="1">
    <location>
        <begin position="172"/>
        <end position="191"/>
    </location>
</feature>
<evidence type="ECO:0000313" key="3">
    <source>
        <dbReference type="EMBL" id="ADU24124.1"/>
    </source>
</evidence>
<dbReference type="Proteomes" id="UP000006919">
    <property type="component" value="Plasmid pRUMAL02"/>
</dbReference>
<feature type="transmembrane region" description="Helical" evidence="1">
    <location>
        <begin position="197"/>
        <end position="216"/>
    </location>
</feature>
<name>E6UKC8_RUMA7</name>